<dbReference type="EMBL" id="SSOB01000004">
    <property type="protein sequence ID" value="THF83518.1"/>
    <property type="molecule type" value="Genomic_DNA"/>
</dbReference>
<dbReference type="InterPro" id="IPR027417">
    <property type="entry name" value="P-loop_NTPase"/>
</dbReference>
<dbReference type="InterPro" id="IPR000792">
    <property type="entry name" value="Tscrpt_reg_LuxR_C"/>
</dbReference>
<dbReference type="PRINTS" id="PR00038">
    <property type="entry name" value="HTHLUXR"/>
</dbReference>
<feature type="domain" description="HTH luxR-type" evidence="4">
    <location>
        <begin position="1391"/>
        <end position="1456"/>
    </location>
</feature>
<reference evidence="5 6" key="1">
    <citation type="submission" date="2019-04" db="EMBL/GenBank/DDBJ databases">
        <title>Cohnella sp. nov. isolated from preserved vegetables.</title>
        <authorList>
            <person name="Lin S.-Y."/>
            <person name="Hung M.-H."/>
            <person name="Young C.-C."/>
        </authorList>
    </citation>
    <scope>NUCLEOTIDE SEQUENCE [LARGE SCALE GENOMIC DNA]</scope>
    <source>
        <strain evidence="5 6">CC-MHH1044</strain>
    </source>
</reference>
<dbReference type="Pfam" id="PF00069">
    <property type="entry name" value="Pkinase"/>
    <property type="match status" value="1"/>
</dbReference>
<dbReference type="GO" id="GO:0004672">
    <property type="term" value="F:protein kinase activity"/>
    <property type="evidence" value="ECO:0007669"/>
    <property type="project" value="InterPro"/>
</dbReference>
<dbReference type="SMART" id="SM00421">
    <property type="entry name" value="HTH_LUXR"/>
    <property type="match status" value="1"/>
</dbReference>
<dbReference type="SUPFAM" id="SSF56112">
    <property type="entry name" value="Protein kinase-like (PK-like)"/>
    <property type="match status" value="1"/>
</dbReference>
<dbReference type="GO" id="GO:0003677">
    <property type="term" value="F:DNA binding"/>
    <property type="evidence" value="ECO:0007669"/>
    <property type="project" value="InterPro"/>
</dbReference>
<dbReference type="GO" id="GO:0005524">
    <property type="term" value="F:ATP binding"/>
    <property type="evidence" value="ECO:0007669"/>
    <property type="project" value="InterPro"/>
</dbReference>
<comment type="caution">
    <text evidence="5">The sequence shown here is derived from an EMBL/GenBank/DDBJ whole genome shotgun (WGS) entry which is preliminary data.</text>
</comment>
<dbReference type="Gene3D" id="1.10.510.10">
    <property type="entry name" value="Transferase(Phosphotransferase) domain 1"/>
    <property type="match status" value="1"/>
</dbReference>
<dbReference type="InterPro" id="IPR041664">
    <property type="entry name" value="AAA_16"/>
</dbReference>
<evidence type="ECO:0000313" key="6">
    <source>
        <dbReference type="Proteomes" id="UP000310636"/>
    </source>
</evidence>
<dbReference type="Proteomes" id="UP000310636">
    <property type="component" value="Unassembled WGS sequence"/>
</dbReference>
<dbReference type="InterPro" id="IPR029016">
    <property type="entry name" value="GAF-like_dom_sf"/>
</dbReference>
<gene>
    <name evidence="5" type="ORF">E6C55_04995</name>
</gene>
<dbReference type="PROSITE" id="PS00622">
    <property type="entry name" value="HTH_LUXR_1"/>
    <property type="match status" value="1"/>
</dbReference>
<dbReference type="PANTHER" id="PTHR43642:SF1">
    <property type="entry name" value="HYBRID SIGNAL TRANSDUCTION HISTIDINE KINASE G"/>
    <property type="match status" value="1"/>
</dbReference>
<keyword evidence="6" id="KW-1185">Reference proteome</keyword>
<proteinExistence type="predicted"/>
<name>A0A4S4C6J6_9BACL</name>
<dbReference type="SUPFAM" id="SSF46894">
    <property type="entry name" value="C-terminal effector domain of the bipartite response regulators"/>
    <property type="match status" value="1"/>
</dbReference>
<keyword evidence="2" id="KW-0804">Transcription</keyword>
<dbReference type="PROSITE" id="PS50011">
    <property type="entry name" value="PROTEIN_KINASE_DOM"/>
    <property type="match status" value="1"/>
</dbReference>
<dbReference type="InterPro" id="IPR016032">
    <property type="entry name" value="Sig_transdc_resp-reg_C-effctor"/>
</dbReference>
<dbReference type="CDD" id="cd06170">
    <property type="entry name" value="LuxR_C_like"/>
    <property type="match status" value="1"/>
</dbReference>
<dbReference type="SUPFAM" id="SSF55781">
    <property type="entry name" value="GAF domain-like"/>
    <property type="match status" value="1"/>
</dbReference>
<dbReference type="SUPFAM" id="SSF52540">
    <property type="entry name" value="P-loop containing nucleoside triphosphate hydrolases"/>
    <property type="match status" value="1"/>
</dbReference>
<dbReference type="InterPro" id="IPR011009">
    <property type="entry name" value="Kinase-like_dom_sf"/>
</dbReference>
<sequence length="1459" mass="164979">MDFPTVTLREYMMGRSALSADSFLRLARTLAASVERLHRQQLLHLDLRPERIAVARGGEEARLLDSENSVRRKDDGRERLGELALEPEALPYCSPENTGRMMRSADERSDLYSLGAIYYELLTGRLPFEADSPSEWIYRHLTQSPPSFAELGISLPSGFEPLVLKLLEKNPDKRYPSAGFLLADLDKLERSPDAVFTESGFHGRDYEISVLTQALYSAGFGSTELVYLAGDAGIGKTSLMNELFRQQANQRQHFYIAGKFDQLSKESPYHPIIEAFRGLLRHLLGEPRERVERWRARLQAALGPNAGVLTAILPELDLLLEDTPDVEELPASDAQKRFIYAFRRLVQTLASKEHPIVLFIDDLHWANASSLQLLQALLSDPENQHMLFVFSYRPSETDRSKLPGFEADKIVARQAVVRHLSLSPLGLEQMSRIVLELLNCDEETALSLTELLYPQSRGNPYHLKEILLSLQKDRILSYVQETRRWQWDLGRFLERSPSYAVQDLIGQRLARLCEEAQQLLKLASCAGSVFEPRLVEKALAAGGEACDAHWRSLELEGIIVPAEDDHYRFSHDNIQKTIYARMDEEEKQLNHIRIGRLLMAEDNERRDRLFEAVNQWNRGHARITNEQERLALAEWNLEAGQRAKSSSAHDIALGYFSIGAELLAERDWERNFGLSFELRVQKAECEYLCGHAAESERQLDALLGRARTTAERSRVQLIRIMQYINQGRYLEGTELGLQCLREHHVHIPSKPGKALLWFELLRIETLLRDRYDRLARKDEMTDPDRIAAMNLILAIVPSTFFTDKSVFVMLICRAILLSLKHGNSPVSAAAYTSYGIILGQLMGNFKKGFAIAEVGVELAERCNVASVKSKSYTMFGGVLCQFGGDAREGEAYLHKALRTGMDSGDYVFASYAMGAHVNSLYTRASLSDLARQIADYLAVLDTTKDEFVRQNFYLYQQWILALQGRTEAADSFDSPGFDEREFLGRIGKEETSGTTMYQYCAYKTQLIYLDGRFEEAVRWASQAAVHQEFSTHLPHWPECVYYGILAELAVYRLSDRRSPLRKGLKRELQLFRRWAECSPANYLPRWYLLQADYASTAGDDGFAEERYDRALREAWERGDFHVTGVGGELASNHYRSRNRIKTALHYAQVSLEGYRQWQLPGKIKRMDEQIFNLRLESVEEAVHETESLIAASSEMAAEPANDPRSGASVDLAAILRTTQAISHQIDIDAVLAEIMNTILRHSGAAKGALITSSNDELFLQVYLDSEDEASPSPLVWNDNSLLPEGLIRYVFRTQEDVVHSGEAESWVMHNPYLAKRQPESALCLPIARHGTTLGVLYLENKHTGGVFAPERVSVLRTMATQAILMCVLQSLPDPLPSQADEDETLELGPSPVAMDEPLTERELEVLSLLASGMSNKEIADRLIIAIGTVKVHVKNIFAKLKVNRRTKAVAQAKELKLLD</sequence>
<dbReference type="Gene3D" id="3.40.50.300">
    <property type="entry name" value="P-loop containing nucleotide triphosphate hydrolases"/>
    <property type="match status" value="1"/>
</dbReference>
<feature type="domain" description="Protein kinase" evidence="3">
    <location>
        <begin position="1"/>
        <end position="196"/>
    </location>
</feature>
<dbReference type="Pfam" id="PF00196">
    <property type="entry name" value="GerE"/>
    <property type="match status" value="1"/>
</dbReference>
<evidence type="ECO:0000256" key="1">
    <source>
        <dbReference type="ARBA" id="ARBA00023015"/>
    </source>
</evidence>
<dbReference type="SMART" id="SM00220">
    <property type="entry name" value="S_TKc"/>
    <property type="match status" value="1"/>
</dbReference>
<dbReference type="GO" id="GO:0045892">
    <property type="term" value="P:negative regulation of DNA-templated transcription"/>
    <property type="evidence" value="ECO:0007669"/>
    <property type="project" value="UniProtKB-ARBA"/>
</dbReference>
<dbReference type="InterPro" id="IPR053159">
    <property type="entry name" value="Hybrid_Histidine_Kinase"/>
</dbReference>
<dbReference type="Gene3D" id="1.10.10.10">
    <property type="entry name" value="Winged helix-like DNA-binding domain superfamily/Winged helix DNA-binding domain"/>
    <property type="match status" value="1"/>
</dbReference>
<dbReference type="SMART" id="SM00065">
    <property type="entry name" value="GAF"/>
    <property type="match status" value="1"/>
</dbReference>
<evidence type="ECO:0000259" key="4">
    <source>
        <dbReference type="PROSITE" id="PS50043"/>
    </source>
</evidence>
<dbReference type="OrthoDB" id="9801841at2"/>
<dbReference type="Pfam" id="PF01590">
    <property type="entry name" value="GAF"/>
    <property type="match status" value="1"/>
</dbReference>
<dbReference type="InterPro" id="IPR003018">
    <property type="entry name" value="GAF"/>
</dbReference>
<keyword evidence="1" id="KW-0805">Transcription regulation</keyword>
<protein>
    <submittedName>
        <fullName evidence="5">GAF domain-containing protein</fullName>
    </submittedName>
</protein>
<dbReference type="Gene3D" id="3.30.450.40">
    <property type="match status" value="1"/>
</dbReference>
<dbReference type="RefSeq" id="WP_136368674.1">
    <property type="nucleotide sequence ID" value="NZ_SSOB01000004.1"/>
</dbReference>
<dbReference type="Pfam" id="PF13191">
    <property type="entry name" value="AAA_16"/>
    <property type="match status" value="1"/>
</dbReference>
<dbReference type="PROSITE" id="PS50043">
    <property type="entry name" value="HTH_LUXR_2"/>
    <property type="match status" value="1"/>
</dbReference>
<evidence type="ECO:0000259" key="3">
    <source>
        <dbReference type="PROSITE" id="PS50011"/>
    </source>
</evidence>
<evidence type="ECO:0000256" key="2">
    <source>
        <dbReference type="ARBA" id="ARBA00023163"/>
    </source>
</evidence>
<dbReference type="PANTHER" id="PTHR43642">
    <property type="entry name" value="HYBRID SIGNAL TRANSDUCTION HISTIDINE KINASE G"/>
    <property type="match status" value="1"/>
</dbReference>
<evidence type="ECO:0000313" key="5">
    <source>
        <dbReference type="EMBL" id="THF83518.1"/>
    </source>
</evidence>
<dbReference type="InterPro" id="IPR036388">
    <property type="entry name" value="WH-like_DNA-bd_sf"/>
</dbReference>
<accession>A0A4S4C6J6</accession>
<organism evidence="5 6">
    <name type="scientific">Cohnella fermenti</name>
    <dbReference type="NCBI Taxonomy" id="2565925"/>
    <lineage>
        <taxon>Bacteria</taxon>
        <taxon>Bacillati</taxon>
        <taxon>Bacillota</taxon>
        <taxon>Bacilli</taxon>
        <taxon>Bacillales</taxon>
        <taxon>Paenibacillaceae</taxon>
        <taxon>Cohnella</taxon>
    </lineage>
</organism>
<dbReference type="InterPro" id="IPR000719">
    <property type="entry name" value="Prot_kinase_dom"/>
</dbReference>